<accession>A0ABQ0G2Y0</accession>
<name>A0ABQ0G2Y0_9PEZI</name>
<organism evidence="2 3">
    <name type="scientific">Madurella fahalii</name>
    <dbReference type="NCBI Taxonomy" id="1157608"/>
    <lineage>
        <taxon>Eukaryota</taxon>
        <taxon>Fungi</taxon>
        <taxon>Dikarya</taxon>
        <taxon>Ascomycota</taxon>
        <taxon>Pezizomycotina</taxon>
        <taxon>Sordariomycetes</taxon>
        <taxon>Sordariomycetidae</taxon>
        <taxon>Sordariales</taxon>
        <taxon>Sordariales incertae sedis</taxon>
        <taxon>Madurella</taxon>
    </lineage>
</organism>
<gene>
    <name evidence="2" type="ORF">MFIFM68171_02279</name>
</gene>
<feature type="transmembrane region" description="Helical" evidence="1">
    <location>
        <begin position="361"/>
        <end position="386"/>
    </location>
</feature>
<proteinExistence type="predicted"/>
<sequence length="439" mass="48858">MRPPGIYISVITSATQINIIQPGSGIVLAELKRILEEKPASRFAELAQALVPFTATNEWAQHPQFLKHWKGDATLEVAIGTGAGQEKSGFSISPDGFAKECRDSGFSPAFLGKLVGKRSLFEHLVGFDPSGERPTTLELGMSTASLRDAEAPLSVDHFVEWLERNKAALKWDPLLIANSVLSFYQHRSYSYVNWRKDLYGMESRLGITEQAAVFKQNGYQAVSFDYDKLNVDLAWLSRREAETSLAVSTMVQQANALFRLAELLDREEKSGKPSMTTEEIQSTILRAELFLKNAAMVDGLVESMRAVLYNRITKHDSNSMKTIAVLTLFFLPSTFVSSVFSTGVFNFHASEGDQPQTISRWAWVYLLVCLLLTAVTLLLWLVWYLWGSLWLKKLHLTRAHSSNNMTRTLNGKGVAGLADAPKALEEGEGDKSKREASNV</sequence>
<keyword evidence="3" id="KW-1185">Reference proteome</keyword>
<feature type="transmembrane region" description="Helical" evidence="1">
    <location>
        <begin position="323"/>
        <end position="349"/>
    </location>
</feature>
<comment type="caution">
    <text evidence="2">The sequence shown here is derived from an EMBL/GenBank/DDBJ whole genome shotgun (WGS) entry which is preliminary data.</text>
</comment>
<keyword evidence="1" id="KW-1133">Transmembrane helix</keyword>
<dbReference type="EMBL" id="BAAFSV010000001">
    <property type="protein sequence ID" value="GAB1312069.1"/>
    <property type="molecule type" value="Genomic_DNA"/>
</dbReference>
<dbReference type="RefSeq" id="XP_070913802.1">
    <property type="nucleotide sequence ID" value="XM_071057701.1"/>
</dbReference>
<evidence type="ECO:0000313" key="3">
    <source>
        <dbReference type="Proteomes" id="UP001628179"/>
    </source>
</evidence>
<reference evidence="2 3" key="1">
    <citation type="submission" date="2024-09" db="EMBL/GenBank/DDBJ databases">
        <title>Itraconazole resistance in Madurella fahalii resulting from another homologue of gene encoding cytochrome P450 14-alpha sterol demethylase (CYP51).</title>
        <authorList>
            <person name="Yoshioka I."/>
            <person name="Fahal A.H."/>
            <person name="Kaneko S."/>
            <person name="Yaguchi T."/>
        </authorList>
    </citation>
    <scope>NUCLEOTIDE SEQUENCE [LARGE SCALE GENOMIC DNA]</scope>
    <source>
        <strain evidence="2 3">IFM 68171</strain>
    </source>
</reference>
<evidence type="ECO:0000313" key="2">
    <source>
        <dbReference type="EMBL" id="GAB1312069.1"/>
    </source>
</evidence>
<dbReference type="InterPro" id="IPR002523">
    <property type="entry name" value="MgTranspt_CorA/ZnTranspt_ZntB"/>
</dbReference>
<dbReference type="Pfam" id="PF01544">
    <property type="entry name" value="CorA"/>
    <property type="match status" value="1"/>
</dbReference>
<dbReference type="Gene3D" id="1.20.58.340">
    <property type="entry name" value="Magnesium transport protein CorA, transmembrane region"/>
    <property type="match status" value="1"/>
</dbReference>
<dbReference type="Proteomes" id="UP001628179">
    <property type="component" value="Unassembled WGS sequence"/>
</dbReference>
<keyword evidence="1" id="KW-0472">Membrane</keyword>
<dbReference type="GeneID" id="98173024"/>
<evidence type="ECO:0000256" key="1">
    <source>
        <dbReference type="SAM" id="Phobius"/>
    </source>
</evidence>
<keyword evidence="1" id="KW-0812">Transmembrane</keyword>
<protein>
    <submittedName>
        <fullName evidence="2">Uncharacterized protein</fullName>
    </submittedName>
</protein>